<dbReference type="InterPro" id="IPR051205">
    <property type="entry name" value="UbiH/COQ6_monooxygenase"/>
</dbReference>
<feature type="non-terminal residue" evidence="9">
    <location>
        <position position="260"/>
    </location>
</feature>
<dbReference type="InterPro" id="IPR003953">
    <property type="entry name" value="FAD-dep_OxRdtase_2_FAD-bd"/>
</dbReference>
<dbReference type="PRINTS" id="PR00420">
    <property type="entry name" value="RNGMNOXGNASE"/>
</dbReference>
<dbReference type="SUPFAM" id="SSF51905">
    <property type="entry name" value="FAD/NAD(P)-binding domain"/>
    <property type="match status" value="1"/>
</dbReference>
<dbReference type="PANTHER" id="PTHR43876:SF7">
    <property type="entry name" value="UBIQUINONE BIOSYNTHESIS MONOOXYGENASE COQ6, MITOCHONDRIAL"/>
    <property type="match status" value="1"/>
</dbReference>
<evidence type="ECO:0000256" key="1">
    <source>
        <dbReference type="ARBA" id="ARBA00001974"/>
    </source>
</evidence>
<dbReference type="GO" id="GO:0016705">
    <property type="term" value="F:oxidoreductase activity, acting on paired donors, with incorporation or reduction of molecular oxygen"/>
    <property type="evidence" value="ECO:0007669"/>
    <property type="project" value="InterPro"/>
</dbReference>
<name>A0A382YZC2_9ZZZZ</name>
<dbReference type="PANTHER" id="PTHR43876">
    <property type="entry name" value="UBIQUINONE BIOSYNTHESIS MONOOXYGENASE COQ6, MITOCHONDRIAL"/>
    <property type="match status" value="1"/>
</dbReference>
<evidence type="ECO:0000256" key="3">
    <source>
        <dbReference type="ARBA" id="ARBA00022630"/>
    </source>
</evidence>
<keyword evidence="3" id="KW-0285">Flavoprotein</keyword>
<dbReference type="InterPro" id="IPR010971">
    <property type="entry name" value="UbiH/COQ6"/>
</dbReference>
<dbReference type="EMBL" id="UINC01179688">
    <property type="protein sequence ID" value="SVD88501.1"/>
    <property type="molecule type" value="Genomic_DNA"/>
</dbReference>
<evidence type="ECO:0000256" key="2">
    <source>
        <dbReference type="ARBA" id="ARBA00005349"/>
    </source>
</evidence>
<comment type="similarity">
    <text evidence="2">Belongs to the UbiH/COQ6 family.</text>
</comment>
<comment type="cofactor">
    <cofactor evidence="1">
        <name>FAD</name>
        <dbReference type="ChEBI" id="CHEBI:57692"/>
    </cofactor>
</comment>
<dbReference type="NCBIfam" id="TIGR01988">
    <property type="entry name" value="Ubi-OHases"/>
    <property type="match status" value="1"/>
</dbReference>
<feature type="non-terminal residue" evidence="9">
    <location>
        <position position="1"/>
    </location>
</feature>
<protein>
    <submittedName>
        <fullName evidence="9">Uncharacterized protein</fullName>
    </submittedName>
</protein>
<feature type="domain" description="FAD-binding" evidence="8">
    <location>
        <begin position="155"/>
        <end position="203"/>
    </location>
</feature>
<feature type="domain" description="FAD-dependent oxidoreductase 2 FAD-binding" evidence="7">
    <location>
        <begin position="11"/>
        <end position="43"/>
    </location>
</feature>
<proteinExistence type="inferred from homology"/>
<dbReference type="AlphaFoldDB" id="A0A382YZC2"/>
<keyword evidence="4" id="KW-0274">FAD</keyword>
<dbReference type="InterPro" id="IPR002938">
    <property type="entry name" value="FAD-bd"/>
</dbReference>
<dbReference type="Pfam" id="PF00890">
    <property type="entry name" value="FAD_binding_2"/>
    <property type="match status" value="1"/>
</dbReference>
<evidence type="ECO:0000259" key="8">
    <source>
        <dbReference type="Pfam" id="PF01494"/>
    </source>
</evidence>
<evidence type="ECO:0000256" key="6">
    <source>
        <dbReference type="ARBA" id="ARBA00023033"/>
    </source>
</evidence>
<gene>
    <name evidence="9" type="ORF">METZ01_LOCUS441355</name>
</gene>
<organism evidence="9">
    <name type="scientific">marine metagenome</name>
    <dbReference type="NCBI Taxonomy" id="408172"/>
    <lineage>
        <taxon>unclassified sequences</taxon>
        <taxon>metagenomes</taxon>
        <taxon>ecological metagenomes</taxon>
    </lineage>
</organism>
<dbReference type="Pfam" id="PF01494">
    <property type="entry name" value="FAD_binding_3"/>
    <property type="match status" value="1"/>
</dbReference>
<dbReference type="GO" id="GO:0006744">
    <property type="term" value="P:ubiquinone biosynthetic process"/>
    <property type="evidence" value="ECO:0007669"/>
    <property type="project" value="InterPro"/>
</dbReference>
<dbReference type="Gene3D" id="3.50.50.60">
    <property type="entry name" value="FAD/NAD(P)-binding domain"/>
    <property type="match status" value="1"/>
</dbReference>
<keyword evidence="5" id="KW-0560">Oxidoreductase</keyword>
<evidence type="ECO:0000256" key="5">
    <source>
        <dbReference type="ARBA" id="ARBA00023002"/>
    </source>
</evidence>
<dbReference type="GO" id="GO:0071949">
    <property type="term" value="F:FAD binding"/>
    <property type="evidence" value="ECO:0007669"/>
    <property type="project" value="InterPro"/>
</dbReference>
<dbReference type="InterPro" id="IPR036188">
    <property type="entry name" value="FAD/NAD-bd_sf"/>
</dbReference>
<dbReference type="GO" id="GO:0004497">
    <property type="term" value="F:monooxygenase activity"/>
    <property type="evidence" value="ECO:0007669"/>
    <property type="project" value="UniProtKB-KW"/>
</dbReference>
<accession>A0A382YZC2</accession>
<keyword evidence="6" id="KW-0503">Monooxygenase</keyword>
<evidence type="ECO:0000313" key="9">
    <source>
        <dbReference type="EMBL" id="SVD88501.1"/>
    </source>
</evidence>
<evidence type="ECO:0000259" key="7">
    <source>
        <dbReference type="Pfam" id="PF00890"/>
    </source>
</evidence>
<reference evidence="9" key="1">
    <citation type="submission" date="2018-05" db="EMBL/GenBank/DDBJ databases">
        <authorList>
            <person name="Lanie J.A."/>
            <person name="Ng W.-L."/>
            <person name="Kazmierczak K.M."/>
            <person name="Andrzejewski T.M."/>
            <person name="Davidsen T.M."/>
            <person name="Wayne K.J."/>
            <person name="Tettelin H."/>
            <person name="Glass J.I."/>
            <person name="Rusch D."/>
            <person name="Podicherti R."/>
            <person name="Tsui H.-C.T."/>
            <person name="Winkler M.E."/>
        </authorList>
    </citation>
    <scope>NUCLEOTIDE SEQUENCE</scope>
</reference>
<sequence length="260" mass="28000">QILSGCDRRFDVIIAGAGMAGSCCAAALARLGLTIALIDPGPVPNWHPDDYQLRVSALNLASENILKSVDAWPLISTLRVSPFRQIEVWDAESTGRLTFNAADTGLSHLGHIVENIAVTSSLIKRLSATKNVRLWLNDRIEHIDSGTEDLSVRLASGETIVATLLVGADGTASTVRQAAGIELDERQYEHQAIIAHVVTEKLHQETARQRFLPTGPLATLPLSDGRSSIVWSATPELHDTLAALNDEAFAESLTDALEGR</sequence>
<evidence type="ECO:0000256" key="4">
    <source>
        <dbReference type="ARBA" id="ARBA00022827"/>
    </source>
</evidence>